<dbReference type="PROSITE" id="PS50020">
    <property type="entry name" value="WW_DOMAIN_2"/>
    <property type="match status" value="1"/>
</dbReference>
<dbReference type="PROSITE" id="PS01159">
    <property type="entry name" value="WW_DOMAIN_1"/>
    <property type="match status" value="1"/>
</dbReference>
<dbReference type="AlphaFoldDB" id="A0A0G4IHU0"/>
<geneLocation type="mitochondrion" evidence="4"/>
<evidence type="ECO:0000313" key="5">
    <source>
        <dbReference type="Proteomes" id="UP000039324"/>
    </source>
</evidence>
<sequence>MPSLTIPKSTGVDQCASPEMSPSRAVSPSSLGSHWMVKLYLLRNVPQSVTGSRPQARMHYRDLSVTCRRAQPVHECGGPSGSRGMFKFQDEEMFLFVTPNAIRNGPDGPVACITLELLAQGVSMTEMRPQPLGFANFEICPGLPSFATKWIPIYGSDIQHRPISIGEVLVGIFPLMPAPHVVDMLPSSKDDVPRKTWFRSLRTSSNVNLDPVSERETSMIKKYIRQLLSQPEDKHPDGILLILTLLKSKHCRITFITEMVKVSATKPLFYTTFMRLLDACRALLREAANQKDYKSCDLLLHLSRCVFTNPSPGDPCLAESADNDHASMFLYSEIKTHPVYRLRDFWEYTLTSIVEHYQTSCGDGLQLQSLWSQSLFLTNQQSLEHLLCSVGLGMIHSGVPQCEIAPFVSEQGELYELDMRSIARVLSFIQALHLRDPPGVALSPRKGFPEDEWHWSMDPNVQSLNLEKKAFDPLHRDSDQKPVVVHKFESRGKWTRYQTDDGRDYYFNSETQETRWKCPGPFD</sequence>
<evidence type="ECO:0000313" key="4">
    <source>
        <dbReference type="EMBL" id="SPQ98709.1"/>
    </source>
</evidence>
<keyword evidence="5" id="KW-1185">Reference proteome</keyword>
<gene>
    <name evidence="3" type="ORF">PBRA_003562</name>
    <name evidence="4" type="ORF">PLBR_LOCUS5924</name>
</gene>
<dbReference type="InterPro" id="IPR001202">
    <property type="entry name" value="WW_dom"/>
</dbReference>
<dbReference type="Proteomes" id="UP000039324">
    <property type="component" value="Unassembled WGS sequence"/>
</dbReference>
<proteinExistence type="predicted"/>
<protein>
    <recommendedName>
        <fullName evidence="2">WW domain-containing protein</fullName>
    </recommendedName>
</protein>
<feature type="compositionally biased region" description="Polar residues" evidence="1">
    <location>
        <begin position="1"/>
        <end position="12"/>
    </location>
</feature>
<evidence type="ECO:0000259" key="2">
    <source>
        <dbReference type="PROSITE" id="PS50020"/>
    </source>
</evidence>
<accession>A0A0G4IHU0</accession>
<dbReference type="Gene3D" id="2.20.70.10">
    <property type="match status" value="1"/>
</dbReference>
<keyword evidence="4" id="KW-0496">Mitochondrion</keyword>
<evidence type="ECO:0000313" key="3">
    <source>
        <dbReference type="EMBL" id="CEO94749.1"/>
    </source>
</evidence>
<evidence type="ECO:0000256" key="1">
    <source>
        <dbReference type="SAM" id="MobiDB-lite"/>
    </source>
</evidence>
<reference evidence="3 5" key="1">
    <citation type="submission" date="2015-02" db="EMBL/GenBank/DDBJ databases">
        <authorList>
            <person name="Chooi Y.-H."/>
        </authorList>
    </citation>
    <scope>NUCLEOTIDE SEQUENCE [LARGE SCALE GENOMIC DNA]</scope>
    <source>
        <strain evidence="3">E3</strain>
    </source>
</reference>
<dbReference type="InterPro" id="IPR036020">
    <property type="entry name" value="WW_dom_sf"/>
</dbReference>
<evidence type="ECO:0000313" key="6">
    <source>
        <dbReference type="Proteomes" id="UP000290189"/>
    </source>
</evidence>
<name>A0A0G4IHU0_PLABS</name>
<dbReference type="SUPFAM" id="SSF51045">
    <property type="entry name" value="WW domain"/>
    <property type="match status" value="1"/>
</dbReference>
<dbReference type="OrthoDB" id="187617at2759"/>
<feature type="domain" description="WW" evidence="2">
    <location>
        <begin position="494"/>
        <end position="521"/>
    </location>
</feature>
<dbReference type="Proteomes" id="UP000290189">
    <property type="component" value="Unassembled WGS sequence"/>
</dbReference>
<dbReference type="CDD" id="cd00201">
    <property type="entry name" value="WW"/>
    <property type="match status" value="1"/>
</dbReference>
<dbReference type="EMBL" id="OVEO01000010">
    <property type="protein sequence ID" value="SPQ98709.1"/>
    <property type="molecule type" value="Genomic_DNA"/>
</dbReference>
<feature type="region of interest" description="Disordered" evidence="1">
    <location>
        <begin position="1"/>
        <end position="30"/>
    </location>
</feature>
<dbReference type="EMBL" id="CDSF01000002">
    <property type="protein sequence ID" value="CEO94749.1"/>
    <property type="molecule type" value="Genomic_DNA"/>
</dbReference>
<dbReference type="SMART" id="SM00456">
    <property type="entry name" value="WW"/>
    <property type="match status" value="1"/>
</dbReference>
<organism evidence="3 5">
    <name type="scientific">Plasmodiophora brassicae</name>
    <name type="common">Clubroot disease agent</name>
    <dbReference type="NCBI Taxonomy" id="37360"/>
    <lineage>
        <taxon>Eukaryota</taxon>
        <taxon>Sar</taxon>
        <taxon>Rhizaria</taxon>
        <taxon>Endomyxa</taxon>
        <taxon>Phytomyxea</taxon>
        <taxon>Plasmodiophorida</taxon>
        <taxon>Plasmodiophoridae</taxon>
        <taxon>Plasmodiophora</taxon>
    </lineage>
</organism>
<reference evidence="4 6" key="2">
    <citation type="submission" date="2018-03" db="EMBL/GenBank/DDBJ databases">
        <authorList>
            <person name="Fogelqvist J."/>
        </authorList>
    </citation>
    <scope>NUCLEOTIDE SEQUENCE [LARGE SCALE GENOMIC DNA]</scope>
</reference>